<evidence type="ECO:0000256" key="5">
    <source>
        <dbReference type="ARBA" id="ARBA00021843"/>
    </source>
</evidence>
<keyword evidence="15" id="KW-1185">Reference proteome</keyword>
<dbReference type="PANTHER" id="PTHR43722:SF1">
    <property type="entry name" value="PROLINE IMINOPEPTIDASE"/>
    <property type="match status" value="1"/>
</dbReference>
<dbReference type="PANTHER" id="PTHR43722">
    <property type="entry name" value="PROLINE IMINOPEPTIDASE"/>
    <property type="match status" value="1"/>
</dbReference>
<evidence type="ECO:0000256" key="12">
    <source>
        <dbReference type="SAM" id="MobiDB-lite"/>
    </source>
</evidence>
<evidence type="ECO:0000256" key="4">
    <source>
        <dbReference type="ARBA" id="ARBA00012568"/>
    </source>
</evidence>
<reference evidence="14 15" key="1">
    <citation type="submission" date="2021-07" db="EMBL/GenBank/DDBJ databases">
        <title>Paraburkholderia edwinii protects Aspergillus sp. from phenazines by acting as a toxin sponge.</title>
        <authorList>
            <person name="Dahlstrom K.M."/>
            <person name="Newman D.K."/>
        </authorList>
    </citation>
    <scope>NUCLEOTIDE SEQUENCE [LARGE SCALE GENOMIC DNA]</scope>
    <source>
        <strain evidence="14 15">Pe01</strain>
    </source>
</reference>
<dbReference type="InterPro" id="IPR002410">
    <property type="entry name" value="Peptidase_S33"/>
</dbReference>
<keyword evidence="7 11" id="KW-0963">Cytoplasm</keyword>
<evidence type="ECO:0000256" key="1">
    <source>
        <dbReference type="ARBA" id="ARBA00001585"/>
    </source>
</evidence>
<evidence type="ECO:0000256" key="11">
    <source>
        <dbReference type="PIRNR" id="PIRNR006431"/>
    </source>
</evidence>
<evidence type="ECO:0000256" key="3">
    <source>
        <dbReference type="ARBA" id="ARBA00010088"/>
    </source>
</evidence>
<dbReference type="PIRSF" id="PIRSF006431">
    <property type="entry name" value="Pept_S33"/>
    <property type="match status" value="1"/>
</dbReference>
<organism evidence="14 15">
    <name type="scientific">Paraburkholderia edwinii</name>
    <dbReference type="NCBI Taxonomy" id="2861782"/>
    <lineage>
        <taxon>Bacteria</taxon>
        <taxon>Pseudomonadati</taxon>
        <taxon>Pseudomonadota</taxon>
        <taxon>Betaproteobacteria</taxon>
        <taxon>Burkholderiales</taxon>
        <taxon>Burkholderiaceae</taxon>
        <taxon>Paraburkholderia</taxon>
    </lineage>
</organism>
<dbReference type="SUPFAM" id="SSF53474">
    <property type="entry name" value="alpha/beta-Hydrolases"/>
    <property type="match status" value="1"/>
</dbReference>
<evidence type="ECO:0000256" key="8">
    <source>
        <dbReference type="ARBA" id="ARBA00022670"/>
    </source>
</evidence>
<dbReference type="Pfam" id="PF00561">
    <property type="entry name" value="Abhydrolase_1"/>
    <property type="match status" value="1"/>
</dbReference>
<dbReference type="EMBL" id="CP080096">
    <property type="protein sequence ID" value="QYD71443.1"/>
    <property type="molecule type" value="Genomic_DNA"/>
</dbReference>
<dbReference type="InterPro" id="IPR000073">
    <property type="entry name" value="AB_hydrolase_1"/>
</dbReference>
<dbReference type="EC" id="3.4.11.5" evidence="4 11"/>
<dbReference type="GO" id="GO:0016787">
    <property type="term" value="F:hydrolase activity"/>
    <property type="evidence" value="ECO:0007669"/>
    <property type="project" value="UniProtKB-KW"/>
</dbReference>
<dbReference type="Gene3D" id="3.40.50.1820">
    <property type="entry name" value="alpha/beta hydrolase"/>
    <property type="match status" value="1"/>
</dbReference>
<comment type="catalytic activity">
    <reaction evidence="1 11">
        <text>Release of N-terminal proline from a peptide.</text>
        <dbReference type="EC" id="3.4.11.5"/>
    </reaction>
</comment>
<name>A0ABX8UR03_9BURK</name>
<dbReference type="InterPro" id="IPR029058">
    <property type="entry name" value="AB_hydrolase_fold"/>
</dbReference>
<feature type="compositionally biased region" description="Polar residues" evidence="12">
    <location>
        <begin position="1"/>
        <end position="15"/>
    </location>
</feature>
<comment type="similarity">
    <text evidence="3 11">Belongs to the peptidase S33 family.</text>
</comment>
<accession>A0ABX8UR03</accession>
<gene>
    <name evidence="14" type="ORF">KZJ38_30990</name>
</gene>
<proteinExistence type="inferred from homology"/>
<evidence type="ECO:0000256" key="7">
    <source>
        <dbReference type="ARBA" id="ARBA00022490"/>
    </source>
</evidence>
<dbReference type="RefSeq" id="WP_219800873.1">
    <property type="nucleotide sequence ID" value="NZ_CP080096.1"/>
</dbReference>
<dbReference type="InterPro" id="IPR005944">
    <property type="entry name" value="Pro_iminopeptidase"/>
</dbReference>
<sequence length="338" mass="37285">MTSSVANRTSSTTAPDSPIKRPLRLPPRWPIKRHTLRTHDRHRIAFAVAGRDDGTPVVVLHGGPGGASNRSVLGFFDPERFRVVMIDQRGAGASRPAGSLRRNNTMSLIGDIEAVRKQLRIERWGVLGGSWGAALALAYAGTHPQAVLGVVLRGMFLTSAREVEGLFLASRKRAPREWQALVHAAQCTHPSRLFDACATILLRSRSKAAQKAVALAWSRYEYAVLTSARRRRRTRTARRKPADVHRQIAMYQIQSHYLQHRCWLGEPRLLSLARRAAQAGVPIAAAHGTRDTVCPVGNTARLVRSVPAARIERVVAGHLGSEPKLREAVRRAVDALWP</sequence>
<evidence type="ECO:0000313" key="15">
    <source>
        <dbReference type="Proteomes" id="UP000826462"/>
    </source>
</evidence>
<feature type="region of interest" description="Disordered" evidence="12">
    <location>
        <begin position="1"/>
        <end position="26"/>
    </location>
</feature>
<keyword evidence="9 11" id="KW-0378">Hydrolase</keyword>
<evidence type="ECO:0000256" key="2">
    <source>
        <dbReference type="ARBA" id="ARBA00004496"/>
    </source>
</evidence>
<evidence type="ECO:0000256" key="10">
    <source>
        <dbReference type="ARBA" id="ARBA00029605"/>
    </source>
</evidence>
<keyword evidence="8 11" id="KW-0645">Protease</keyword>
<protein>
    <recommendedName>
        <fullName evidence="5 11">Proline iminopeptidase</fullName>
        <shortName evidence="11">PIP</shortName>
        <ecNumber evidence="4 11">3.4.11.5</ecNumber>
    </recommendedName>
    <alternativeName>
        <fullName evidence="10 11">Prolyl aminopeptidase</fullName>
    </alternativeName>
</protein>
<evidence type="ECO:0000259" key="13">
    <source>
        <dbReference type="Pfam" id="PF00561"/>
    </source>
</evidence>
<feature type="domain" description="AB hydrolase-1" evidence="13">
    <location>
        <begin position="56"/>
        <end position="320"/>
    </location>
</feature>
<comment type="subcellular location">
    <subcellularLocation>
        <location evidence="2 11">Cytoplasm</location>
    </subcellularLocation>
</comment>
<evidence type="ECO:0000256" key="6">
    <source>
        <dbReference type="ARBA" id="ARBA00022438"/>
    </source>
</evidence>
<keyword evidence="6 11" id="KW-0031">Aminopeptidase</keyword>
<evidence type="ECO:0000256" key="9">
    <source>
        <dbReference type="ARBA" id="ARBA00022801"/>
    </source>
</evidence>
<evidence type="ECO:0000313" key="14">
    <source>
        <dbReference type="EMBL" id="QYD71443.1"/>
    </source>
</evidence>
<dbReference type="Proteomes" id="UP000826462">
    <property type="component" value="Chromosome 2"/>
</dbReference>
<dbReference type="PRINTS" id="PR00793">
    <property type="entry name" value="PROAMNOPTASE"/>
</dbReference>